<dbReference type="GO" id="GO:0003677">
    <property type="term" value="F:DNA binding"/>
    <property type="evidence" value="ECO:0007669"/>
    <property type="project" value="InterPro"/>
</dbReference>
<reference evidence="1 2" key="2">
    <citation type="submission" date="2020-03" db="EMBL/GenBank/DDBJ databases">
        <title>Kangsaoukella pontilimi gen. nov., sp. nov., a new member of the family Rhodobacteraceae isolated from a tidal mudflat.</title>
        <authorList>
            <person name="Kim I.S."/>
        </authorList>
    </citation>
    <scope>NUCLEOTIDE SEQUENCE [LARGE SCALE GENOMIC DNA]</scope>
    <source>
        <strain evidence="1 2">GH1-50</strain>
    </source>
</reference>
<dbReference type="InterPro" id="IPR036768">
    <property type="entry name" value="PolIII_chi_sf"/>
</dbReference>
<evidence type="ECO:0000313" key="2">
    <source>
        <dbReference type="Proteomes" id="UP000480350"/>
    </source>
</evidence>
<comment type="caution">
    <text evidence="1">The sequence shown here is derived from an EMBL/GenBank/DDBJ whole genome shotgun (WGS) entry which is preliminary data.</text>
</comment>
<dbReference type="EMBL" id="WUPT01000001">
    <property type="protein sequence ID" value="MXQ07536.1"/>
    <property type="molecule type" value="Genomic_DNA"/>
</dbReference>
<dbReference type="GO" id="GO:0032298">
    <property type="term" value="P:positive regulation of DNA-templated DNA replication initiation"/>
    <property type="evidence" value="ECO:0007669"/>
    <property type="project" value="TreeGrafter"/>
</dbReference>
<dbReference type="NCBIfam" id="NF004347">
    <property type="entry name" value="PRK05728.1-4"/>
    <property type="match status" value="1"/>
</dbReference>
<protein>
    <submittedName>
        <fullName evidence="1">DNA polymerase III subunit chi</fullName>
    </submittedName>
</protein>
<dbReference type="AlphaFoldDB" id="A0A7C9MF51"/>
<dbReference type="GO" id="GO:0003887">
    <property type="term" value="F:DNA-directed DNA polymerase activity"/>
    <property type="evidence" value="ECO:0007669"/>
    <property type="project" value="InterPro"/>
</dbReference>
<dbReference type="Proteomes" id="UP000480350">
    <property type="component" value="Unassembled WGS sequence"/>
</dbReference>
<dbReference type="GO" id="GO:0006260">
    <property type="term" value="P:DNA replication"/>
    <property type="evidence" value="ECO:0007669"/>
    <property type="project" value="InterPro"/>
</dbReference>
<dbReference type="InterPro" id="IPR007459">
    <property type="entry name" value="DNA_pol3_chi"/>
</dbReference>
<dbReference type="Gene3D" id="3.40.50.10110">
    <property type="entry name" value="DNA polymerase III subunit chi"/>
    <property type="match status" value="1"/>
</dbReference>
<name>A0A7C9MF51_9RHOB</name>
<dbReference type="PANTHER" id="PTHR38767:SF1">
    <property type="entry name" value="DNA POLYMERASE III SUBUNIT CHI"/>
    <property type="match status" value="1"/>
</dbReference>
<keyword evidence="2" id="KW-1185">Reference proteome</keyword>
<dbReference type="RefSeq" id="WP_160763405.1">
    <property type="nucleotide sequence ID" value="NZ_WUPT01000001.1"/>
</dbReference>
<gene>
    <name evidence="1" type="ORF">GQ651_06725</name>
</gene>
<sequence>MGDVYFYHLTERPIEATLPVLLDKAMGAGWRIALRGRDAARLEALDRQLWMGEGFLPHGVAGGPHDADQPILLTTGAVPDDAQCLMTLDGAEVTPEEALRLTRTCILFNGADEGAVEAARAQWRSLTGGGLKAKYWAEEDGRWTMKAESG</sequence>
<dbReference type="SUPFAM" id="SSF102400">
    <property type="entry name" value="DNA polymerase III chi subunit"/>
    <property type="match status" value="1"/>
</dbReference>
<proteinExistence type="predicted"/>
<evidence type="ECO:0000313" key="1">
    <source>
        <dbReference type="EMBL" id="MXQ07536.1"/>
    </source>
</evidence>
<organism evidence="1 2">
    <name type="scientific">Kangsaoukella pontilimi</name>
    <dbReference type="NCBI Taxonomy" id="2691042"/>
    <lineage>
        <taxon>Bacteria</taxon>
        <taxon>Pseudomonadati</taxon>
        <taxon>Pseudomonadota</taxon>
        <taxon>Alphaproteobacteria</taxon>
        <taxon>Rhodobacterales</taxon>
        <taxon>Paracoccaceae</taxon>
        <taxon>Kangsaoukella</taxon>
    </lineage>
</organism>
<dbReference type="PANTHER" id="PTHR38767">
    <property type="entry name" value="DNA POLYMERASE III SUBUNIT CHI"/>
    <property type="match status" value="1"/>
</dbReference>
<accession>A0A7C9MF51</accession>
<reference evidence="1 2" key="1">
    <citation type="submission" date="2019-12" db="EMBL/GenBank/DDBJ databases">
        <authorList>
            <person name="Lee S.D."/>
        </authorList>
    </citation>
    <scope>NUCLEOTIDE SEQUENCE [LARGE SCALE GENOMIC DNA]</scope>
    <source>
        <strain evidence="1 2">GH1-50</strain>
    </source>
</reference>
<dbReference type="Pfam" id="PF04364">
    <property type="entry name" value="DNA_pol3_chi"/>
    <property type="match status" value="1"/>
</dbReference>